<proteinExistence type="predicted"/>
<organism evidence="1 2">
    <name type="scientific">Caenorhabditis briggsae</name>
    <dbReference type="NCBI Taxonomy" id="6238"/>
    <lineage>
        <taxon>Eukaryota</taxon>
        <taxon>Metazoa</taxon>
        <taxon>Ecdysozoa</taxon>
        <taxon>Nematoda</taxon>
        <taxon>Chromadorea</taxon>
        <taxon>Rhabditida</taxon>
        <taxon>Rhabditina</taxon>
        <taxon>Rhabditomorpha</taxon>
        <taxon>Rhabditoidea</taxon>
        <taxon>Rhabditidae</taxon>
        <taxon>Peloderinae</taxon>
        <taxon>Caenorhabditis</taxon>
    </lineage>
</organism>
<reference evidence="1 2" key="1">
    <citation type="submission" date="2022-02" db="EMBL/GenBank/DDBJ databases">
        <title>Chromosome-level reference genomes for two strains of Caenorhabditis briggsae: an improved platform for comparative genomics.</title>
        <authorList>
            <person name="Stevens L."/>
            <person name="Andersen E.C."/>
        </authorList>
    </citation>
    <scope>NUCLEOTIDE SEQUENCE [LARGE SCALE GENOMIC DNA]</scope>
    <source>
        <strain evidence="1">QX1410_ONT</strain>
        <tissue evidence="1">Whole-organism</tissue>
    </source>
</reference>
<evidence type="ECO:0000313" key="2">
    <source>
        <dbReference type="Proteomes" id="UP000827892"/>
    </source>
</evidence>
<evidence type="ECO:0000313" key="1">
    <source>
        <dbReference type="EMBL" id="ULT91642.1"/>
    </source>
</evidence>
<protein>
    <submittedName>
        <fullName evidence="1">Uncharacterized protein</fullName>
    </submittedName>
</protein>
<dbReference type="EMBL" id="CP090895">
    <property type="protein sequence ID" value="ULT91642.1"/>
    <property type="molecule type" value="Genomic_DNA"/>
</dbReference>
<dbReference type="AlphaFoldDB" id="A0AAE9D1V1"/>
<accession>A0AAE9D1V1</accession>
<dbReference type="Proteomes" id="UP000827892">
    <property type="component" value="Chromosome V"/>
</dbReference>
<gene>
    <name evidence="1" type="ORF">L3Y34_009341</name>
</gene>
<sequence>MSTFRVCSKLFQFKYCRHDTISNQEKRGRSFNEEKAEGVEDDESKVIMRSLISPEITKVIVCSYCALERDRCLRTDPHPDAELCFCSLPERMQSLMLMFGDQIICCQKDAFIGQPTSSPLSYPRLQKMLQMEKQRGENVVHFTAGFDGIQIDNTRQKVWPWTIKPLDLPDRSRASTKAVLAVALFISPLERVDVSWENCTTIPIGFINPPIALLSEAVKLLQSSEDQRDIIRDSVASMWCAHVAYLLNQSREDMRRIDKQRTSGPNDA</sequence>
<name>A0AAE9D1V1_CAEBR</name>